<feature type="domain" description="Teneurin-like YD-shell" evidence="5">
    <location>
        <begin position="1055"/>
        <end position="1304"/>
    </location>
</feature>
<evidence type="ECO:0000256" key="3">
    <source>
        <dbReference type="SAM" id="SignalP"/>
    </source>
</evidence>
<name>A0A369UHL1_9GAMM</name>
<accession>A0A369UHL1</accession>
<dbReference type="NCBIfam" id="TIGR03696">
    <property type="entry name" value="Rhs_assc_core"/>
    <property type="match status" value="1"/>
</dbReference>
<evidence type="ECO:0000313" key="6">
    <source>
        <dbReference type="EMBL" id="RDD79823.1"/>
    </source>
</evidence>
<dbReference type="Pfam" id="PF25023">
    <property type="entry name" value="TEN_YD-shell"/>
    <property type="match status" value="1"/>
</dbReference>
<dbReference type="InterPro" id="IPR022385">
    <property type="entry name" value="Rhs_assc_core"/>
</dbReference>
<dbReference type="OrthoDB" id="9816400at2"/>
<evidence type="ECO:0000313" key="7">
    <source>
        <dbReference type="Proteomes" id="UP000253782"/>
    </source>
</evidence>
<feature type="signal peptide" evidence="3">
    <location>
        <begin position="1"/>
        <end position="24"/>
    </location>
</feature>
<organism evidence="6 7">
    <name type="scientific">Dyella tabacisoli</name>
    <dbReference type="NCBI Taxonomy" id="2282381"/>
    <lineage>
        <taxon>Bacteria</taxon>
        <taxon>Pseudomonadati</taxon>
        <taxon>Pseudomonadota</taxon>
        <taxon>Gammaproteobacteria</taxon>
        <taxon>Lysobacterales</taxon>
        <taxon>Rhodanobacteraceae</taxon>
        <taxon>Dyella</taxon>
    </lineage>
</organism>
<dbReference type="InterPro" id="IPR045351">
    <property type="entry name" value="DUF6531"/>
</dbReference>
<feature type="domain" description="DUF6531" evidence="4">
    <location>
        <begin position="121"/>
        <end position="193"/>
    </location>
</feature>
<dbReference type="Gene3D" id="2.180.10.10">
    <property type="entry name" value="RHS repeat-associated core"/>
    <property type="match status" value="4"/>
</dbReference>
<proteinExistence type="predicted"/>
<evidence type="ECO:0000259" key="4">
    <source>
        <dbReference type="Pfam" id="PF20148"/>
    </source>
</evidence>
<dbReference type="RefSeq" id="WP_114847373.1">
    <property type="nucleotide sequence ID" value="NZ_JBHSPE010000001.1"/>
</dbReference>
<protein>
    <submittedName>
        <fullName evidence="6">RHS repeat protein</fullName>
    </submittedName>
</protein>
<evidence type="ECO:0000259" key="5">
    <source>
        <dbReference type="Pfam" id="PF25023"/>
    </source>
</evidence>
<dbReference type="NCBIfam" id="TIGR01643">
    <property type="entry name" value="YD_repeat_2x"/>
    <property type="match status" value="6"/>
</dbReference>
<feature type="chain" id="PRO_5016801952" evidence="3">
    <location>
        <begin position="25"/>
        <end position="1464"/>
    </location>
</feature>
<dbReference type="InterPro" id="IPR006530">
    <property type="entry name" value="YD"/>
</dbReference>
<feature type="region of interest" description="Disordered" evidence="2">
    <location>
        <begin position="1390"/>
        <end position="1464"/>
    </location>
</feature>
<gene>
    <name evidence="6" type="ORF">DVJ77_20385</name>
</gene>
<dbReference type="InterPro" id="IPR031325">
    <property type="entry name" value="RHS_repeat"/>
</dbReference>
<dbReference type="Proteomes" id="UP000253782">
    <property type="component" value="Unassembled WGS sequence"/>
</dbReference>
<dbReference type="Pfam" id="PF20148">
    <property type="entry name" value="DUF6531"/>
    <property type="match status" value="1"/>
</dbReference>
<dbReference type="InterPro" id="IPR050708">
    <property type="entry name" value="T6SS_VgrG/RHS"/>
</dbReference>
<comment type="caution">
    <text evidence="6">The sequence shown here is derived from an EMBL/GenBank/DDBJ whole genome shotgun (WGS) entry which is preliminary data.</text>
</comment>
<dbReference type="PANTHER" id="PTHR32305">
    <property type="match status" value="1"/>
</dbReference>
<sequence length="1464" mass="156045">MMKYFFWLVAIYLLSATCPRLNEAQATTHQEASNGCAQWWSVVNGHQGWTGYCQDRYTPAFSWQRVVYMCSSTQTDGAGGTCEIQGGYFPGNVGPWLWDIDPASPDPGKNLGGGLCGCMIGNPISLGIGNKFQKEQDIDLGLLTFYRYYNSDMTVLERGFGHHWRSSYSRQVSLAGNGRQVSAYRDDGRVITFSTLDGIAWVTDAGVGDTFKRLWDSNGNYAGWAYIVSSSRDTEYYDVSGRLQRIVDRDGRLMTFAYSDAQTPVGIAPAPGLLISVTDALGRALSIIYDASQRISQVVLPDGTALQYSYDAAGNLATVTYPGGAGRTYVYNETPLVADTHQPSALTGIVDGLGVRYATFAYDINWRAISTSHALDTNHFSVQYNGDQGRQILFPSGLTASYSLTIVNGVARMGAVSSPCGSACGSLPAKSTYDANGYPASTTDFSGNVATTTYDASGLLNQQVDASGTSNQRTTRTTWDTGLRTPLTRTVLDASGTTVAQSAWVYNAIGQTLARCMVDPAIPAAASYTCAATGTPPAGVRRWTYTYCSAVDSTQCPFVGLLLSATGPRTDISDITNYRYYLTTDESGCGTAGGACHRAGDLYQVTDALGHVATTVAYDKNGRVIRQRDANGIITDLTYHPRGWLLTRTVRANADGSASAQDAVTQIAYDATGNVTKVTDPDGVFTSYTFDAAHRLTDITDALGNRIHYTLDAAGNKTKEDTYDSTGTVRRTLSRSYNTLGQLTAITDALNRTVFNAGYTDSYDANGNLVHTADALGVQRKQSYDGLNRLVSTLDNYNGTDTATQNTPSVFAYDARDNLEGVSDPDGLNTTYSYDGLNNATTLQSPDTGTTSSTYDAAGNRLSQTDARGVTTSFSYDALGRRIAQSYTDTTQNVSYIYDEADSVTGCTGSFSIGRLTRIVEGNGTNTVYCYDRLGRLASKQLTVAGTPATTRYSYTSASRLAGITYPSGAQVSYTRNSGGQVTAATLTPVGGGAVPLVTAVTYQPFGPIASYTLGNGHAVTRSFDANGQISGVTSPVLNLQWTRDAAGNITALAGANSESYSYDPLQRLAGINDATGKAVEAYTYNKTGDRLSKTGGLWATGAYTYASGTHRLTATGDASRTYDAAGSTVTSQLGGDQYVYRYNARHRLETVNRNGQDVASYVYDANGQRVRKTATLPAAVDLRFGYDEAARLLTEQSATGSRDYVWLDELPVAVVDATGTASTVSYIHADGLGTPRAVTDTAGATLWQWSYAGNTFGEQAPTSSNGYIFNLRFPGQYYDAESGLNNNGYRTRDSSIGGYLQSDPLGLRGGIDSYVYGFNSPLNYIDPLGLQVVIPVPGNRLAPLPWIPEVPQPTRTNPKDDWGALCAAGGPVCIVPSLAAIELGAMMAKPKPGSKPKDCPAGTRPIDQVPGLSKDDVHGIKEGVGAGPRDWTGIAPNGDVITGDHEGNAINNGPKGSYLPGGD</sequence>
<keyword evidence="7" id="KW-1185">Reference proteome</keyword>
<keyword evidence="3" id="KW-0732">Signal</keyword>
<dbReference type="InterPro" id="IPR056823">
    <property type="entry name" value="TEN-like_YD-shell"/>
</dbReference>
<dbReference type="Pfam" id="PF05593">
    <property type="entry name" value="RHS_repeat"/>
    <property type="match status" value="6"/>
</dbReference>
<keyword evidence="1" id="KW-0677">Repeat</keyword>
<evidence type="ECO:0000256" key="1">
    <source>
        <dbReference type="ARBA" id="ARBA00022737"/>
    </source>
</evidence>
<evidence type="ECO:0000256" key="2">
    <source>
        <dbReference type="SAM" id="MobiDB-lite"/>
    </source>
</evidence>
<dbReference type="EMBL" id="QQAH01000024">
    <property type="protein sequence ID" value="RDD79823.1"/>
    <property type="molecule type" value="Genomic_DNA"/>
</dbReference>
<dbReference type="PRINTS" id="PR00394">
    <property type="entry name" value="RHSPROTEIN"/>
</dbReference>
<reference evidence="6 7" key="1">
    <citation type="submission" date="2018-07" db="EMBL/GenBank/DDBJ databases">
        <title>Dyella tabacisoli L4-6T, whole genome shotgun sequence.</title>
        <authorList>
            <person name="Zhou X.-K."/>
            <person name="Li W.-J."/>
            <person name="Duan Y.-Q."/>
        </authorList>
    </citation>
    <scope>NUCLEOTIDE SEQUENCE [LARGE SCALE GENOMIC DNA]</scope>
    <source>
        <strain evidence="6 7">L4-6</strain>
    </source>
</reference>
<dbReference type="PANTHER" id="PTHR32305:SF15">
    <property type="entry name" value="PROTEIN RHSA-RELATED"/>
    <property type="match status" value="1"/>
</dbReference>